<keyword evidence="2" id="KW-1185">Reference proteome</keyword>
<evidence type="ECO:0000313" key="2">
    <source>
        <dbReference type="Proteomes" id="UP001497497"/>
    </source>
</evidence>
<accession>A0AAV2IFL5</accession>
<dbReference type="Proteomes" id="UP001497497">
    <property type="component" value="Unassembled WGS sequence"/>
</dbReference>
<dbReference type="AlphaFoldDB" id="A0AAV2IFL5"/>
<organism evidence="1 2">
    <name type="scientific">Lymnaea stagnalis</name>
    <name type="common">Great pond snail</name>
    <name type="synonym">Helix stagnalis</name>
    <dbReference type="NCBI Taxonomy" id="6523"/>
    <lineage>
        <taxon>Eukaryota</taxon>
        <taxon>Metazoa</taxon>
        <taxon>Spiralia</taxon>
        <taxon>Lophotrochozoa</taxon>
        <taxon>Mollusca</taxon>
        <taxon>Gastropoda</taxon>
        <taxon>Heterobranchia</taxon>
        <taxon>Euthyneura</taxon>
        <taxon>Panpulmonata</taxon>
        <taxon>Hygrophila</taxon>
        <taxon>Lymnaeoidea</taxon>
        <taxon>Lymnaeidae</taxon>
        <taxon>Lymnaea</taxon>
    </lineage>
</organism>
<reference evidence="1 2" key="1">
    <citation type="submission" date="2024-04" db="EMBL/GenBank/DDBJ databases">
        <authorList>
            <consortium name="Genoscope - CEA"/>
            <person name="William W."/>
        </authorList>
    </citation>
    <scope>NUCLEOTIDE SEQUENCE [LARGE SCALE GENOMIC DNA]</scope>
</reference>
<dbReference type="EMBL" id="CAXITT010000616">
    <property type="protein sequence ID" value="CAL1544356.1"/>
    <property type="molecule type" value="Genomic_DNA"/>
</dbReference>
<comment type="caution">
    <text evidence="1">The sequence shown here is derived from an EMBL/GenBank/DDBJ whole genome shotgun (WGS) entry which is preliminary data.</text>
</comment>
<feature type="non-terminal residue" evidence="1">
    <location>
        <position position="110"/>
    </location>
</feature>
<evidence type="ECO:0000313" key="1">
    <source>
        <dbReference type="EMBL" id="CAL1544356.1"/>
    </source>
</evidence>
<gene>
    <name evidence="1" type="ORF">GSLYS_00017869001</name>
</gene>
<protein>
    <submittedName>
        <fullName evidence="1">Uncharacterized protein</fullName>
    </submittedName>
</protein>
<name>A0AAV2IFL5_LYMST</name>
<sequence length="110" mass="13000">MTGMEMEAKITKMMTMKFAILEEDLFSLKKTTEQVQEKQENVDRRLKDVSSQEENVNKQFESFDKSNLNFTNQIQKSVTELEKKSKKMFTNFHNLYETVDNFNGKLNSLE</sequence>
<proteinExistence type="predicted"/>